<comment type="caution">
    <text evidence="1">The sequence shown here is derived from an EMBL/GenBank/DDBJ whole genome shotgun (WGS) entry which is preliminary data.</text>
</comment>
<evidence type="ECO:0000313" key="2">
    <source>
        <dbReference type="Proteomes" id="UP000305202"/>
    </source>
</evidence>
<accession>A0ABY2SEE1</accession>
<protein>
    <submittedName>
        <fullName evidence="1">Uncharacterized protein</fullName>
    </submittedName>
</protein>
<dbReference type="Proteomes" id="UP000305202">
    <property type="component" value="Unassembled WGS sequence"/>
</dbReference>
<evidence type="ECO:0000313" key="1">
    <source>
        <dbReference type="EMBL" id="TKI03144.1"/>
    </source>
</evidence>
<keyword evidence="2" id="KW-1185">Reference proteome</keyword>
<sequence length="72" mass="7946">MWISVCKSGYKTLFCCGKQRTANFKRNTCCGMIRIAYNAPPSTDAAALHAGIGRAATRRKAVRNKPVRLDTQ</sequence>
<gene>
    <name evidence="1" type="ORF">FCN80_22760</name>
</gene>
<dbReference type="EMBL" id="SZPQ01000051">
    <property type="protein sequence ID" value="TKI03144.1"/>
    <property type="molecule type" value="Genomic_DNA"/>
</dbReference>
<reference evidence="1 2" key="1">
    <citation type="submission" date="2019-04" db="EMBL/GenBank/DDBJ databases">
        <authorList>
            <person name="Li M."/>
            <person name="Gao C."/>
        </authorList>
    </citation>
    <scope>NUCLEOTIDE SEQUENCE [LARGE SCALE GENOMIC DNA]</scope>
    <source>
        <strain evidence="1 2">BGMRC 2031</strain>
    </source>
</reference>
<name>A0ABY2SEE1_9HYPH</name>
<proteinExistence type="predicted"/>
<organism evidence="1 2">
    <name type="scientific">Martelella alba</name>
    <dbReference type="NCBI Taxonomy" id="2590451"/>
    <lineage>
        <taxon>Bacteria</taxon>
        <taxon>Pseudomonadati</taxon>
        <taxon>Pseudomonadota</taxon>
        <taxon>Alphaproteobacteria</taxon>
        <taxon>Hyphomicrobiales</taxon>
        <taxon>Aurantimonadaceae</taxon>
        <taxon>Martelella</taxon>
    </lineage>
</organism>